<keyword evidence="2" id="KW-1185">Reference proteome</keyword>
<protein>
    <submittedName>
        <fullName evidence="1">Uncharacterized protein</fullName>
    </submittedName>
</protein>
<sequence length="55" mass="6480">MIYNHHTYFLHYYNNRLSVMLDELIHSISISQHLFSLSKLDICHGAFSVIESVLE</sequence>
<proteinExistence type="predicted"/>
<dbReference type="Proteomes" id="UP000822476">
    <property type="component" value="Unassembled WGS sequence"/>
</dbReference>
<organism evidence="1 2">
    <name type="scientific">Paragonimus skrjabini miyazakii</name>
    <dbReference type="NCBI Taxonomy" id="59628"/>
    <lineage>
        <taxon>Eukaryota</taxon>
        <taxon>Metazoa</taxon>
        <taxon>Spiralia</taxon>
        <taxon>Lophotrochozoa</taxon>
        <taxon>Platyhelminthes</taxon>
        <taxon>Trematoda</taxon>
        <taxon>Digenea</taxon>
        <taxon>Plagiorchiida</taxon>
        <taxon>Troglotremata</taxon>
        <taxon>Troglotrematidae</taxon>
        <taxon>Paragonimus</taxon>
    </lineage>
</organism>
<name>A0A8S9YCX9_9TREM</name>
<comment type="caution">
    <text evidence="1">The sequence shown here is derived from an EMBL/GenBank/DDBJ whole genome shotgun (WGS) entry which is preliminary data.</text>
</comment>
<gene>
    <name evidence="1" type="ORF">EG68_07216</name>
</gene>
<evidence type="ECO:0000313" key="2">
    <source>
        <dbReference type="Proteomes" id="UP000822476"/>
    </source>
</evidence>
<reference evidence="1" key="1">
    <citation type="submission" date="2019-07" db="EMBL/GenBank/DDBJ databases">
        <title>Annotation for the trematode Paragonimus miyazaki's.</title>
        <authorList>
            <person name="Choi Y.-J."/>
        </authorList>
    </citation>
    <scope>NUCLEOTIDE SEQUENCE</scope>
    <source>
        <strain evidence="1">Japan</strain>
    </source>
</reference>
<evidence type="ECO:0000313" key="1">
    <source>
        <dbReference type="EMBL" id="KAF7232217.1"/>
    </source>
</evidence>
<accession>A0A8S9YCX9</accession>
<dbReference type="AlphaFoldDB" id="A0A8S9YCX9"/>
<dbReference type="EMBL" id="JTDE01021983">
    <property type="protein sequence ID" value="KAF7232217.1"/>
    <property type="molecule type" value="Genomic_DNA"/>
</dbReference>